<dbReference type="Proteomes" id="UP001598112">
    <property type="component" value="Unassembled WGS sequence"/>
</dbReference>
<dbReference type="RefSeq" id="WP_377979340.1">
    <property type="nucleotide sequence ID" value="NZ_JBBKXY010000003.1"/>
</dbReference>
<accession>A0ABW6D7C6</accession>
<evidence type="ECO:0000313" key="1">
    <source>
        <dbReference type="EMBL" id="MFD3294131.1"/>
    </source>
</evidence>
<sequence>MATAKSSQLKKNMSTAEKLEIGMKLVKADLIAYKKAKNSEIVVMQGDKIVYLNPDEIPD</sequence>
<keyword evidence="2" id="KW-1185">Reference proteome</keyword>
<dbReference type="EMBL" id="JBBKXY010000003">
    <property type="protein sequence ID" value="MFD3294131.1"/>
    <property type="molecule type" value="Genomic_DNA"/>
</dbReference>
<comment type="caution">
    <text evidence="1">The sequence shown here is derived from an EMBL/GenBank/DDBJ whole genome shotgun (WGS) entry which is preliminary data.</text>
</comment>
<gene>
    <name evidence="1" type="ORF">SKC35_10560</name>
</gene>
<protein>
    <submittedName>
        <fullName evidence="1">Uncharacterized protein</fullName>
    </submittedName>
</protein>
<name>A0ABW6D7C6_9BACT</name>
<evidence type="ECO:0000313" key="2">
    <source>
        <dbReference type="Proteomes" id="UP001598112"/>
    </source>
</evidence>
<proteinExistence type="predicted"/>
<reference evidence="1 2" key="1">
    <citation type="submission" date="2024-03" db="EMBL/GenBank/DDBJ databases">
        <title>Aquirufa genome sequencing.</title>
        <authorList>
            <person name="Pitt A."/>
            <person name="Hahn M.W."/>
        </authorList>
    </citation>
    <scope>NUCLEOTIDE SEQUENCE [LARGE SCALE GENOMIC DNA]</scope>
    <source>
        <strain evidence="1 2">KTFRIE-69F</strain>
    </source>
</reference>
<organism evidence="1 2">
    <name type="scientific">Aquirufa originis</name>
    <dbReference type="NCBI Taxonomy" id="3096514"/>
    <lineage>
        <taxon>Bacteria</taxon>
        <taxon>Pseudomonadati</taxon>
        <taxon>Bacteroidota</taxon>
        <taxon>Cytophagia</taxon>
        <taxon>Cytophagales</taxon>
        <taxon>Flectobacillaceae</taxon>
        <taxon>Aquirufa</taxon>
    </lineage>
</organism>